<keyword evidence="9" id="KW-0460">Magnesium</keyword>
<dbReference type="AlphaFoldDB" id="A0A850H7V1"/>
<evidence type="ECO:0000256" key="5">
    <source>
        <dbReference type="ARBA" id="ARBA00022694"/>
    </source>
</evidence>
<dbReference type="PANTHER" id="PTHR33540:SF2">
    <property type="entry name" value="TRNA THREONYLCARBAMOYLADENOSINE BIOSYNTHESIS PROTEIN TSAE"/>
    <property type="match status" value="1"/>
</dbReference>
<comment type="similarity">
    <text evidence="2">Belongs to the TsaE family.</text>
</comment>
<dbReference type="PANTHER" id="PTHR33540">
    <property type="entry name" value="TRNA THREONYLCARBAMOYLADENOSINE BIOSYNTHESIS PROTEIN TSAE"/>
    <property type="match status" value="1"/>
</dbReference>
<evidence type="ECO:0000256" key="9">
    <source>
        <dbReference type="ARBA" id="ARBA00022842"/>
    </source>
</evidence>
<evidence type="ECO:0000256" key="6">
    <source>
        <dbReference type="ARBA" id="ARBA00022723"/>
    </source>
</evidence>
<dbReference type="GO" id="GO:0002949">
    <property type="term" value="P:tRNA threonylcarbamoyladenosine modification"/>
    <property type="evidence" value="ECO:0007669"/>
    <property type="project" value="InterPro"/>
</dbReference>
<keyword evidence="12" id="KW-1185">Reference proteome</keyword>
<dbReference type="GO" id="GO:0016740">
    <property type="term" value="F:transferase activity"/>
    <property type="evidence" value="ECO:0007669"/>
    <property type="project" value="UniProtKB-KW"/>
</dbReference>
<sequence length="152" mass="16231">MNEVQSTIELPDLAAMAEFGARIAAQLQPGDVVELRGDLGAGKSTLARAVLAALGHKGDVPSPTFTLIELYDDAAMRMPVAHADFYRLDDAAEVLELGLDDYREGAALLAEWPEKGGGFAHELACLTIELEIAEQGRRAIVSGGKAWQGRMP</sequence>
<dbReference type="InterPro" id="IPR003442">
    <property type="entry name" value="T6A_TsaE"/>
</dbReference>
<evidence type="ECO:0000313" key="11">
    <source>
        <dbReference type="EMBL" id="NVE93610.1"/>
    </source>
</evidence>
<dbReference type="RefSeq" id="WP_176271967.1">
    <property type="nucleotide sequence ID" value="NZ_JABWTA010000001.1"/>
</dbReference>
<protein>
    <recommendedName>
        <fullName evidence="3">tRNA threonylcarbamoyladenosine biosynthesis protein TsaE</fullName>
    </recommendedName>
    <alternativeName>
        <fullName evidence="10">t(6)A37 threonylcarbamoyladenosine biosynthesis protein TsaE</fullName>
    </alternativeName>
</protein>
<dbReference type="GO" id="GO:0046872">
    <property type="term" value="F:metal ion binding"/>
    <property type="evidence" value="ECO:0007669"/>
    <property type="project" value="UniProtKB-KW"/>
</dbReference>
<reference evidence="11 12" key="1">
    <citation type="submission" date="2020-06" db="EMBL/GenBank/DDBJ databases">
        <title>Altererythrobacter lutimaris sp. nov., a marine bacterium isolated from a tidal flat.</title>
        <authorList>
            <person name="Kim D."/>
            <person name="Yoo Y."/>
            <person name="Kim J.-J."/>
        </authorList>
    </citation>
    <scope>NUCLEOTIDE SEQUENCE [LARGE SCALE GENOMIC DNA]</scope>
    <source>
        <strain evidence="11 12">JGD-16</strain>
    </source>
</reference>
<dbReference type="NCBIfam" id="TIGR00150">
    <property type="entry name" value="T6A_YjeE"/>
    <property type="match status" value="1"/>
</dbReference>
<comment type="caution">
    <text evidence="11">The sequence shown here is derived from an EMBL/GenBank/DDBJ whole genome shotgun (WGS) entry which is preliminary data.</text>
</comment>
<dbReference type="Pfam" id="PF02367">
    <property type="entry name" value="TsaE"/>
    <property type="match status" value="1"/>
</dbReference>
<keyword evidence="11" id="KW-0808">Transferase</keyword>
<dbReference type="Proteomes" id="UP000546031">
    <property type="component" value="Unassembled WGS sequence"/>
</dbReference>
<gene>
    <name evidence="11" type="primary">tsaE</name>
    <name evidence="11" type="ORF">HUO12_01715</name>
</gene>
<proteinExistence type="inferred from homology"/>
<dbReference type="GO" id="GO:0005524">
    <property type="term" value="F:ATP binding"/>
    <property type="evidence" value="ECO:0007669"/>
    <property type="project" value="UniProtKB-KW"/>
</dbReference>
<keyword evidence="8" id="KW-0067">ATP-binding</keyword>
<dbReference type="Gene3D" id="3.40.50.300">
    <property type="entry name" value="P-loop containing nucleotide triphosphate hydrolases"/>
    <property type="match status" value="1"/>
</dbReference>
<evidence type="ECO:0000256" key="10">
    <source>
        <dbReference type="ARBA" id="ARBA00032441"/>
    </source>
</evidence>
<evidence type="ECO:0000256" key="8">
    <source>
        <dbReference type="ARBA" id="ARBA00022840"/>
    </source>
</evidence>
<dbReference type="InterPro" id="IPR027417">
    <property type="entry name" value="P-loop_NTPase"/>
</dbReference>
<accession>A0A850H7V1</accession>
<evidence type="ECO:0000256" key="3">
    <source>
        <dbReference type="ARBA" id="ARBA00019010"/>
    </source>
</evidence>
<dbReference type="EMBL" id="JABWTA010000001">
    <property type="protein sequence ID" value="NVE93610.1"/>
    <property type="molecule type" value="Genomic_DNA"/>
</dbReference>
<evidence type="ECO:0000256" key="1">
    <source>
        <dbReference type="ARBA" id="ARBA00004496"/>
    </source>
</evidence>
<evidence type="ECO:0000256" key="4">
    <source>
        <dbReference type="ARBA" id="ARBA00022490"/>
    </source>
</evidence>
<keyword evidence="5" id="KW-0819">tRNA processing</keyword>
<organism evidence="11 12">
    <name type="scientific">Altererythrobacter lutimaris</name>
    <dbReference type="NCBI Taxonomy" id="2743979"/>
    <lineage>
        <taxon>Bacteria</taxon>
        <taxon>Pseudomonadati</taxon>
        <taxon>Pseudomonadota</taxon>
        <taxon>Alphaproteobacteria</taxon>
        <taxon>Sphingomonadales</taxon>
        <taxon>Erythrobacteraceae</taxon>
        <taxon>Altererythrobacter</taxon>
    </lineage>
</organism>
<dbReference type="SUPFAM" id="SSF52540">
    <property type="entry name" value="P-loop containing nucleoside triphosphate hydrolases"/>
    <property type="match status" value="1"/>
</dbReference>
<evidence type="ECO:0000256" key="7">
    <source>
        <dbReference type="ARBA" id="ARBA00022741"/>
    </source>
</evidence>
<name>A0A850H7V1_9SPHN</name>
<comment type="subcellular location">
    <subcellularLocation>
        <location evidence="1">Cytoplasm</location>
    </subcellularLocation>
</comment>
<keyword evidence="6" id="KW-0479">Metal-binding</keyword>
<evidence type="ECO:0000256" key="2">
    <source>
        <dbReference type="ARBA" id="ARBA00007599"/>
    </source>
</evidence>
<dbReference type="GO" id="GO:0005737">
    <property type="term" value="C:cytoplasm"/>
    <property type="evidence" value="ECO:0007669"/>
    <property type="project" value="UniProtKB-SubCell"/>
</dbReference>
<evidence type="ECO:0000313" key="12">
    <source>
        <dbReference type="Proteomes" id="UP000546031"/>
    </source>
</evidence>
<keyword evidence="7" id="KW-0547">Nucleotide-binding</keyword>
<keyword evidence="4" id="KW-0963">Cytoplasm</keyword>